<keyword evidence="1" id="KW-0808">Transferase</keyword>
<dbReference type="EMBL" id="JBAKAX010000114">
    <property type="protein sequence ID" value="MEL0606501.1"/>
    <property type="molecule type" value="Genomic_DNA"/>
</dbReference>
<comment type="caution">
    <text evidence="1">The sequence shown here is derived from an EMBL/GenBank/DDBJ whole genome shotgun (WGS) entry which is preliminary data.</text>
</comment>
<feature type="non-terminal residue" evidence="1">
    <location>
        <position position="1"/>
    </location>
</feature>
<protein>
    <submittedName>
        <fullName evidence="1">Serine/threonine protein kinase</fullName>
    </submittedName>
</protein>
<dbReference type="Proteomes" id="UP001374952">
    <property type="component" value="Unassembled WGS sequence"/>
</dbReference>
<name>A0ACC6R9N3_9GAMM</name>
<evidence type="ECO:0000313" key="1">
    <source>
        <dbReference type="EMBL" id="MEL0606501.1"/>
    </source>
</evidence>
<organism evidence="1 2">
    <name type="scientific">Pseudoalteromonas undina</name>
    <dbReference type="NCBI Taxonomy" id="43660"/>
    <lineage>
        <taxon>Bacteria</taxon>
        <taxon>Pseudomonadati</taxon>
        <taxon>Pseudomonadota</taxon>
        <taxon>Gammaproteobacteria</taxon>
        <taxon>Alteromonadales</taxon>
        <taxon>Pseudoalteromonadaceae</taxon>
        <taxon>Pseudoalteromonas</taxon>
    </lineage>
</organism>
<keyword evidence="1" id="KW-0723">Serine/threonine-protein kinase</keyword>
<keyword evidence="1" id="KW-0418">Kinase</keyword>
<accession>A0ACC6R9N3</accession>
<proteinExistence type="predicted"/>
<sequence>EFKGMIRLAHLYAVANRYTRLSPIAVAYDYIEGKPLSSLIQQGKTLPVDFFIELELQVSKMQLLGIVHLDLRNMGNIL</sequence>
<keyword evidence="2" id="KW-1185">Reference proteome</keyword>
<evidence type="ECO:0000313" key="2">
    <source>
        <dbReference type="Proteomes" id="UP001374952"/>
    </source>
</evidence>
<feature type="non-terminal residue" evidence="1">
    <location>
        <position position="78"/>
    </location>
</feature>
<gene>
    <name evidence="1" type="ORF">V6250_20325</name>
</gene>
<reference evidence="1" key="1">
    <citation type="submission" date="2024-02" db="EMBL/GenBank/DDBJ databases">
        <title>Bacteria isolated from the canopy kelp, Nereocystis luetkeana.</title>
        <authorList>
            <person name="Pfister C.A."/>
            <person name="Younker I.T."/>
            <person name="Light S.H."/>
        </authorList>
    </citation>
    <scope>NUCLEOTIDE SEQUENCE</scope>
    <source>
        <strain evidence="1">TN.2.01</strain>
    </source>
</reference>